<sequence length="548" mass="62655">MKAKLLFLVVAVLSTFLGGAEMDVNFNKAFYEPGELLILQVKGMDRPMDYTVSVSRNLVQCVSLSGSVSHENPVIEISLPYEKGGYGLDVTFDNNLTISRGFSILDNWLESPRYGFLTEFYSDRIDIEVNMDYLAQYHINGLQYYDWMYDYGKLVYEEGTVYKDAWQRVREISTDVIRDLIDAGHRRNIFSMAYVALYAVTRELGEMNPDWLLYEKKGDEWNAVSFYERILLADNRASSGWTAFLLEECAKTIDLGFDGIHLDQYGYPKDNESFTLEGEHYKPYKTSLAFMEFFDSLRGKVDSKAVFFNYVNNWPKEIQDRANLDVVYIEPWESCNTYADLHAMIVDARKRSGGKHVILAAYIKGAAENSILLADSLIAISGGRRLEVGEFMRILSGPYFPGADVATESLLNTLRDYYDFQARYEDFIEGDFIDGEELTVGTTCSSTPQANSVWLTAKKSDAGIMINLVNLTDIRSDLWRRRQRRPKFLENLSLNIPRAWVSGGAAIYFCSPDGFLRQIRLEAHPEGDHVLVKLPQLRFWTSVLIVEQ</sequence>
<dbReference type="SUPFAM" id="SSF51445">
    <property type="entry name" value="(Trans)glycosidases"/>
    <property type="match status" value="1"/>
</dbReference>
<keyword evidence="1 2" id="KW-0732">Signal</keyword>
<dbReference type="InterPro" id="IPR013780">
    <property type="entry name" value="Glyco_hydro_b"/>
</dbReference>
<organism evidence="3">
    <name type="scientific">Mesotoga infera</name>
    <dbReference type="NCBI Taxonomy" id="1236046"/>
    <lineage>
        <taxon>Bacteria</taxon>
        <taxon>Thermotogati</taxon>
        <taxon>Thermotogota</taxon>
        <taxon>Thermotogae</taxon>
        <taxon>Kosmotogales</taxon>
        <taxon>Kosmotogaceae</taxon>
        <taxon>Mesotoga</taxon>
    </lineage>
</organism>
<dbReference type="AlphaFoldDB" id="A0A7C1GT90"/>
<dbReference type="Proteomes" id="UP000886198">
    <property type="component" value="Unassembled WGS sequence"/>
</dbReference>
<evidence type="ECO:0008006" key="4">
    <source>
        <dbReference type="Google" id="ProtNLM"/>
    </source>
</evidence>
<gene>
    <name evidence="3" type="ORF">ENN47_05785</name>
</gene>
<comment type="caution">
    <text evidence="3">The sequence shown here is derived from an EMBL/GenBank/DDBJ whole genome shotgun (WGS) entry which is preliminary data.</text>
</comment>
<evidence type="ECO:0000256" key="1">
    <source>
        <dbReference type="ARBA" id="ARBA00022729"/>
    </source>
</evidence>
<name>A0A7C1GT90_9BACT</name>
<feature type="chain" id="PRO_5028064868" description="Dextranase" evidence="2">
    <location>
        <begin position="21"/>
        <end position="548"/>
    </location>
</feature>
<dbReference type="InterPro" id="IPR017853">
    <property type="entry name" value="GH"/>
</dbReference>
<dbReference type="InterPro" id="IPR025092">
    <property type="entry name" value="Glyco_hydro_66"/>
</dbReference>
<accession>A0A7C1GT90</accession>
<proteinExistence type="predicted"/>
<dbReference type="Gene3D" id="3.20.20.80">
    <property type="entry name" value="Glycosidases"/>
    <property type="match status" value="1"/>
</dbReference>
<evidence type="ECO:0000256" key="2">
    <source>
        <dbReference type="SAM" id="SignalP"/>
    </source>
</evidence>
<evidence type="ECO:0000313" key="3">
    <source>
        <dbReference type="EMBL" id="HDP77683.1"/>
    </source>
</evidence>
<reference evidence="3" key="1">
    <citation type="journal article" date="2020" name="mSystems">
        <title>Genome- and Community-Level Interaction Insights into Carbon Utilization and Element Cycling Functions of Hydrothermarchaeota in Hydrothermal Sediment.</title>
        <authorList>
            <person name="Zhou Z."/>
            <person name="Liu Y."/>
            <person name="Xu W."/>
            <person name="Pan J."/>
            <person name="Luo Z.H."/>
            <person name="Li M."/>
        </authorList>
    </citation>
    <scope>NUCLEOTIDE SEQUENCE [LARGE SCALE GENOMIC DNA]</scope>
    <source>
        <strain evidence="3">SpSt-1179</strain>
    </source>
</reference>
<dbReference type="Gene3D" id="2.60.40.1180">
    <property type="entry name" value="Golgi alpha-mannosidase II"/>
    <property type="match status" value="1"/>
</dbReference>
<feature type="signal peptide" evidence="2">
    <location>
        <begin position="1"/>
        <end position="20"/>
    </location>
</feature>
<protein>
    <recommendedName>
        <fullName evidence="4">Dextranase</fullName>
    </recommendedName>
</protein>
<dbReference type="Pfam" id="PF13199">
    <property type="entry name" value="Glyco_hydro_66"/>
    <property type="match status" value="1"/>
</dbReference>
<dbReference type="EMBL" id="DSBT01000164">
    <property type="protein sequence ID" value="HDP77683.1"/>
    <property type="molecule type" value="Genomic_DNA"/>
</dbReference>